<proteinExistence type="predicted"/>
<evidence type="ECO:0000313" key="3">
    <source>
        <dbReference type="Proteomes" id="UP001172102"/>
    </source>
</evidence>
<keyword evidence="3" id="KW-1185">Reference proteome</keyword>
<evidence type="ECO:0000256" key="1">
    <source>
        <dbReference type="SAM" id="SignalP"/>
    </source>
</evidence>
<comment type="caution">
    <text evidence="2">The sequence shown here is derived from an EMBL/GenBank/DDBJ whole genome shotgun (WGS) entry which is preliminary data.</text>
</comment>
<name>A0AA40BDT5_9PEZI</name>
<evidence type="ECO:0000313" key="2">
    <source>
        <dbReference type="EMBL" id="KAK0732324.1"/>
    </source>
</evidence>
<dbReference type="Proteomes" id="UP001172102">
    <property type="component" value="Unassembled WGS sequence"/>
</dbReference>
<gene>
    <name evidence="2" type="ORF">B0H67DRAFT_640607</name>
</gene>
<feature type="chain" id="PRO_5041466040" evidence="1">
    <location>
        <begin position="21"/>
        <end position="101"/>
    </location>
</feature>
<feature type="signal peptide" evidence="1">
    <location>
        <begin position="1"/>
        <end position="20"/>
    </location>
</feature>
<dbReference type="AlphaFoldDB" id="A0AA40BDT5"/>
<protein>
    <submittedName>
        <fullName evidence="2">Uncharacterized protein</fullName>
    </submittedName>
</protein>
<accession>A0AA40BDT5</accession>
<reference evidence="2" key="1">
    <citation type="submission" date="2023-06" db="EMBL/GenBank/DDBJ databases">
        <title>Genome-scale phylogeny and comparative genomics of the fungal order Sordariales.</title>
        <authorList>
            <consortium name="Lawrence Berkeley National Laboratory"/>
            <person name="Hensen N."/>
            <person name="Bonometti L."/>
            <person name="Westerberg I."/>
            <person name="Brannstrom I.O."/>
            <person name="Guillou S."/>
            <person name="Cros-Aarteil S."/>
            <person name="Calhoun S."/>
            <person name="Haridas S."/>
            <person name="Kuo A."/>
            <person name="Mondo S."/>
            <person name="Pangilinan J."/>
            <person name="Riley R."/>
            <person name="Labutti K."/>
            <person name="Andreopoulos B."/>
            <person name="Lipzen A."/>
            <person name="Chen C."/>
            <person name="Yanf M."/>
            <person name="Daum C."/>
            <person name="Ng V."/>
            <person name="Clum A."/>
            <person name="Steindorff A."/>
            <person name="Ohm R."/>
            <person name="Martin F."/>
            <person name="Silar P."/>
            <person name="Natvig D."/>
            <person name="Lalanne C."/>
            <person name="Gautier V."/>
            <person name="Ament-Velasquez S.L."/>
            <person name="Kruys A."/>
            <person name="Hutchinson M.I."/>
            <person name="Powell A.J."/>
            <person name="Barry K."/>
            <person name="Miller A.N."/>
            <person name="Grigoriev I.V."/>
            <person name="Debuchy R."/>
            <person name="Gladieux P."/>
            <person name="Thoren M.H."/>
            <person name="Johannesson H."/>
        </authorList>
    </citation>
    <scope>NUCLEOTIDE SEQUENCE</scope>
    <source>
        <strain evidence="2">SMH4607-1</strain>
    </source>
</reference>
<sequence>MVSSSLVLAALASHVLLAASAPTSPDLGARATKAEINLVPLTDTEWDDRISCIKNISNKDNKCTWDKGCKGASYDNQEDADLGDGDGRFNEAISSFICVPK</sequence>
<organism evidence="2 3">
    <name type="scientific">Lasiosphaeris hirsuta</name>
    <dbReference type="NCBI Taxonomy" id="260670"/>
    <lineage>
        <taxon>Eukaryota</taxon>
        <taxon>Fungi</taxon>
        <taxon>Dikarya</taxon>
        <taxon>Ascomycota</taxon>
        <taxon>Pezizomycotina</taxon>
        <taxon>Sordariomycetes</taxon>
        <taxon>Sordariomycetidae</taxon>
        <taxon>Sordariales</taxon>
        <taxon>Lasiosphaeriaceae</taxon>
        <taxon>Lasiosphaeris</taxon>
    </lineage>
</organism>
<keyword evidence="1" id="KW-0732">Signal</keyword>
<dbReference type="EMBL" id="JAUKUA010000001">
    <property type="protein sequence ID" value="KAK0732324.1"/>
    <property type="molecule type" value="Genomic_DNA"/>
</dbReference>